<reference evidence="6" key="1">
    <citation type="journal article" date="2019" name="Int. J. Syst. Evol. Microbiol.">
        <title>The Global Catalogue of Microorganisms (GCM) 10K type strain sequencing project: providing services to taxonomists for standard genome sequencing and annotation.</title>
        <authorList>
            <consortium name="The Broad Institute Genomics Platform"/>
            <consortium name="The Broad Institute Genome Sequencing Center for Infectious Disease"/>
            <person name="Wu L."/>
            <person name="Ma J."/>
        </authorList>
    </citation>
    <scope>NUCLEOTIDE SEQUENCE [LARGE SCALE GENOMIC DNA]</scope>
    <source>
        <strain evidence="6">JCM 17326</strain>
    </source>
</reference>
<dbReference type="SMART" id="SM00342">
    <property type="entry name" value="HTH_ARAC"/>
    <property type="match status" value="1"/>
</dbReference>
<dbReference type="PROSITE" id="PS00041">
    <property type="entry name" value="HTH_ARAC_FAMILY_1"/>
    <property type="match status" value="1"/>
</dbReference>
<dbReference type="InterPro" id="IPR018062">
    <property type="entry name" value="HTH_AraC-typ_CS"/>
</dbReference>
<dbReference type="InterPro" id="IPR020449">
    <property type="entry name" value="Tscrpt_reg_AraC-type_HTH"/>
</dbReference>
<dbReference type="InterPro" id="IPR003313">
    <property type="entry name" value="AraC-bd"/>
</dbReference>
<comment type="caution">
    <text evidence="5">The sequence shown here is derived from an EMBL/GenBank/DDBJ whole genome shotgun (WGS) entry which is preliminary data.</text>
</comment>
<evidence type="ECO:0000313" key="5">
    <source>
        <dbReference type="EMBL" id="GAA3606700.1"/>
    </source>
</evidence>
<protein>
    <submittedName>
        <fullName evidence="5">Helix-turn-helix domain-containing protein</fullName>
    </submittedName>
</protein>
<dbReference type="PANTHER" id="PTHR43280:SF2">
    <property type="entry name" value="HTH-TYPE TRANSCRIPTIONAL REGULATOR EXSA"/>
    <property type="match status" value="1"/>
</dbReference>
<keyword evidence="3" id="KW-0804">Transcription</keyword>
<evidence type="ECO:0000313" key="6">
    <source>
        <dbReference type="Proteomes" id="UP001500630"/>
    </source>
</evidence>
<dbReference type="PROSITE" id="PS01124">
    <property type="entry name" value="HTH_ARAC_FAMILY_2"/>
    <property type="match status" value="1"/>
</dbReference>
<dbReference type="Proteomes" id="UP001500630">
    <property type="component" value="Unassembled WGS sequence"/>
</dbReference>
<keyword evidence="2" id="KW-0238">DNA-binding</keyword>
<dbReference type="Pfam" id="PF02311">
    <property type="entry name" value="AraC_binding"/>
    <property type="match status" value="1"/>
</dbReference>
<accession>A0ABP6ZEI1</accession>
<dbReference type="Pfam" id="PF12833">
    <property type="entry name" value="HTH_18"/>
    <property type="match status" value="1"/>
</dbReference>
<feature type="domain" description="HTH araC/xylS-type" evidence="4">
    <location>
        <begin position="170"/>
        <end position="268"/>
    </location>
</feature>
<dbReference type="PRINTS" id="PR00032">
    <property type="entry name" value="HTHARAC"/>
</dbReference>
<name>A0ABP6ZEI1_9ACTN</name>
<organism evidence="5 6">
    <name type="scientific">Nonomuraea rosea</name>
    <dbReference type="NCBI Taxonomy" id="638574"/>
    <lineage>
        <taxon>Bacteria</taxon>
        <taxon>Bacillati</taxon>
        <taxon>Actinomycetota</taxon>
        <taxon>Actinomycetes</taxon>
        <taxon>Streptosporangiales</taxon>
        <taxon>Streptosporangiaceae</taxon>
        <taxon>Nonomuraea</taxon>
    </lineage>
</organism>
<dbReference type="RefSeq" id="WP_345574732.1">
    <property type="nucleotide sequence ID" value="NZ_BAABDQ010000042.1"/>
</dbReference>
<dbReference type="InterPro" id="IPR009057">
    <property type="entry name" value="Homeodomain-like_sf"/>
</dbReference>
<keyword evidence="6" id="KW-1185">Reference proteome</keyword>
<dbReference type="InterPro" id="IPR037923">
    <property type="entry name" value="HTH-like"/>
</dbReference>
<dbReference type="SUPFAM" id="SSF46689">
    <property type="entry name" value="Homeodomain-like"/>
    <property type="match status" value="1"/>
</dbReference>
<evidence type="ECO:0000256" key="1">
    <source>
        <dbReference type="ARBA" id="ARBA00023015"/>
    </source>
</evidence>
<keyword evidence="1" id="KW-0805">Transcription regulation</keyword>
<dbReference type="SUPFAM" id="SSF51215">
    <property type="entry name" value="Regulatory protein AraC"/>
    <property type="match status" value="1"/>
</dbReference>
<dbReference type="EMBL" id="BAABDQ010000042">
    <property type="protein sequence ID" value="GAA3606700.1"/>
    <property type="molecule type" value="Genomic_DNA"/>
</dbReference>
<proteinExistence type="predicted"/>
<sequence>MSFRQWMHYLTPGPAHRGLGLVCLGVGHQEGRLPTVGPRTMQNHVAVVVTEGAGWFSHAGGPRAQVVAPAVLWLLPGVEHHYAPHDPGWSEWFVDFTGPAAVAYQELGFVDAADPVTPLTTAEPAVHAIGRIAQACRRGSPYLEVETSATVHEVLVALRRSRADEDPHGDPVLAGLARDACLPLSVAEHAARLGMPLDALRQAVRRLAGCSPKDYVLAIRLNRAKDLLATTDLPVAAVARRVGYEDPAYFTRLFTRRAGLPPSEFRAQQYRGIPAGP</sequence>
<evidence type="ECO:0000259" key="4">
    <source>
        <dbReference type="PROSITE" id="PS01124"/>
    </source>
</evidence>
<evidence type="ECO:0000256" key="3">
    <source>
        <dbReference type="ARBA" id="ARBA00023163"/>
    </source>
</evidence>
<dbReference type="PANTHER" id="PTHR43280">
    <property type="entry name" value="ARAC-FAMILY TRANSCRIPTIONAL REGULATOR"/>
    <property type="match status" value="1"/>
</dbReference>
<evidence type="ECO:0000256" key="2">
    <source>
        <dbReference type="ARBA" id="ARBA00023125"/>
    </source>
</evidence>
<dbReference type="Gene3D" id="1.10.10.60">
    <property type="entry name" value="Homeodomain-like"/>
    <property type="match status" value="1"/>
</dbReference>
<dbReference type="InterPro" id="IPR018060">
    <property type="entry name" value="HTH_AraC"/>
</dbReference>
<gene>
    <name evidence="5" type="ORF">GCM10022419_109430</name>
</gene>